<proteinExistence type="predicted"/>
<dbReference type="PANTHER" id="PTHR33164">
    <property type="entry name" value="TRANSCRIPTIONAL REGULATOR, MARR FAMILY"/>
    <property type="match status" value="1"/>
</dbReference>
<dbReference type="PROSITE" id="PS01117">
    <property type="entry name" value="HTH_MARR_1"/>
    <property type="match status" value="1"/>
</dbReference>
<dbReference type="Pfam" id="PF01047">
    <property type="entry name" value="MarR"/>
    <property type="match status" value="1"/>
</dbReference>
<accession>A0A8H9GD78</accession>
<dbReference type="SMART" id="SM00347">
    <property type="entry name" value="HTH_MARR"/>
    <property type="match status" value="1"/>
</dbReference>
<evidence type="ECO:0000259" key="4">
    <source>
        <dbReference type="PROSITE" id="PS50995"/>
    </source>
</evidence>
<dbReference type="AlphaFoldDB" id="A0A8H9GD78"/>
<reference evidence="5" key="1">
    <citation type="journal article" date="2014" name="Int. J. Syst. Evol. Microbiol.">
        <title>Complete genome sequence of Corynebacterium casei LMG S-19264T (=DSM 44701T), isolated from a smear-ripened cheese.</title>
        <authorList>
            <consortium name="US DOE Joint Genome Institute (JGI-PGF)"/>
            <person name="Walter F."/>
            <person name="Albersmeier A."/>
            <person name="Kalinowski J."/>
            <person name="Ruckert C."/>
        </authorList>
    </citation>
    <scope>NUCLEOTIDE SEQUENCE</scope>
    <source>
        <strain evidence="5">JCM 3051</strain>
    </source>
</reference>
<dbReference type="InterPro" id="IPR036390">
    <property type="entry name" value="WH_DNA-bd_sf"/>
</dbReference>
<dbReference type="RefSeq" id="WP_212759808.1">
    <property type="nucleotide sequence ID" value="NZ_BMPT01000001.1"/>
</dbReference>
<feature type="domain" description="HTH marR-type" evidence="4">
    <location>
        <begin position="6"/>
        <end position="138"/>
    </location>
</feature>
<dbReference type="InterPro" id="IPR000835">
    <property type="entry name" value="HTH_MarR-typ"/>
</dbReference>
<dbReference type="InterPro" id="IPR036388">
    <property type="entry name" value="WH-like_DNA-bd_sf"/>
</dbReference>
<comment type="caution">
    <text evidence="5">The sequence shown here is derived from an EMBL/GenBank/DDBJ whole genome shotgun (WGS) entry which is preliminary data.</text>
</comment>
<protein>
    <recommendedName>
        <fullName evidence="4">HTH marR-type domain-containing protein</fullName>
    </recommendedName>
</protein>
<dbReference type="InterPro" id="IPR023187">
    <property type="entry name" value="Tscrpt_reg_MarR-type_CS"/>
</dbReference>
<evidence type="ECO:0000256" key="2">
    <source>
        <dbReference type="ARBA" id="ARBA00023125"/>
    </source>
</evidence>
<dbReference type="PRINTS" id="PR00598">
    <property type="entry name" value="HTHMARR"/>
</dbReference>
<dbReference type="GO" id="GO:0003677">
    <property type="term" value="F:DNA binding"/>
    <property type="evidence" value="ECO:0007669"/>
    <property type="project" value="UniProtKB-KW"/>
</dbReference>
<evidence type="ECO:0000313" key="5">
    <source>
        <dbReference type="EMBL" id="GGM10971.1"/>
    </source>
</evidence>
<organism evidence="5 6">
    <name type="scientific">Promicromonospora citrea</name>
    <dbReference type="NCBI Taxonomy" id="43677"/>
    <lineage>
        <taxon>Bacteria</taxon>
        <taxon>Bacillati</taxon>
        <taxon>Actinomycetota</taxon>
        <taxon>Actinomycetes</taxon>
        <taxon>Micrococcales</taxon>
        <taxon>Promicromonosporaceae</taxon>
        <taxon>Promicromonospora</taxon>
    </lineage>
</organism>
<dbReference type="Gene3D" id="1.10.10.10">
    <property type="entry name" value="Winged helix-like DNA-binding domain superfamily/Winged helix DNA-binding domain"/>
    <property type="match status" value="1"/>
</dbReference>
<evidence type="ECO:0000256" key="1">
    <source>
        <dbReference type="ARBA" id="ARBA00023015"/>
    </source>
</evidence>
<keyword evidence="3" id="KW-0804">Transcription</keyword>
<dbReference type="EMBL" id="BMPT01000001">
    <property type="protein sequence ID" value="GGM10971.1"/>
    <property type="molecule type" value="Genomic_DNA"/>
</dbReference>
<dbReference type="GO" id="GO:0003700">
    <property type="term" value="F:DNA-binding transcription factor activity"/>
    <property type="evidence" value="ECO:0007669"/>
    <property type="project" value="InterPro"/>
</dbReference>
<evidence type="ECO:0000313" key="6">
    <source>
        <dbReference type="Proteomes" id="UP000655589"/>
    </source>
</evidence>
<keyword evidence="6" id="KW-1185">Reference proteome</keyword>
<dbReference type="GO" id="GO:0006950">
    <property type="term" value="P:response to stress"/>
    <property type="evidence" value="ECO:0007669"/>
    <property type="project" value="TreeGrafter"/>
</dbReference>
<dbReference type="PANTHER" id="PTHR33164:SF104">
    <property type="entry name" value="TRANSCRIPTIONAL REGULATORY PROTEIN"/>
    <property type="match status" value="1"/>
</dbReference>
<dbReference type="InterPro" id="IPR039422">
    <property type="entry name" value="MarR/SlyA-like"/>
</dbReference>
<keyword evidence="2" id="KW-0238">DNA-binding</keyword>
<dbReference type="PROSITE" id="PS50995">
    <property type="entry name" value="HTH_MARR_2"/>
    <property type="match status" value="1"/>
</dbReference>
<reference evidence="5" key="2">
    <citation type="submission" date="2020-09" db="EMBL/GenBank/DDBJ databases">
        <authorList>
            <person name="Sun Q."/>
            <person name="Ohkuma M."/>
        </authorList>
    </citation>
    <scope>NUCLEOTIDE SEQUENCE</scope>
    <source>
        <strain evidence="5">JCM 3051</strain>
    </source>
</reference>
<sequence>MSVSSVGPLSHAVFRVARLHKALAGRLLRETGLHPGQELVLMALWTDGPQRQGDLAEAIEWDAPTMARSLARLERSGLVRRTPSPDDRRVVIVEATEMSRALEPGVVAAWSELERRTVGSLTDAQQADVLAALARLEETLLGSER</sequence>
<gene>
    <name evidence="5" type="ORF">GCM10010102_03550</name>
</gene>
<dbReference type="SUPFAM" id="SSF46785">
    <property type="entry name" value="Winged helix' DNA-binding domain"/>
    <property type="match status" value="1"/>
</dbReference>
<keyword evidence="1" id="KW-0805">Transcription regulation</keyword>
<dbReference type="Proteomes" id="UP000655589">
    <property type="component" value="Unassembled WGS sequence"/>
</dbReference>
<name>A0A8H9GD78_9MICO</name>
<evidence type="ECO:0000256" key="3">
    <source>
        <dbReference type="ARBA" id="ARBA00023163"/>
    </source>
</evidence>